<protein>
    <recommendedName>
        <fullName evidence="2">Disaggregatase-related domain-containing protein</fullName>
    </recommendedName>
</protein>
<dbReference type="InterPro" id="IPR013687">
    <property type="entry name" value="Disaggr-rel"/>
</dbReference>
<organism evidence="3">
    <name type="scientific">viral metagenome</name>
    <dbReference type="NCBI Taxonomy" id="1070528"/>
    <lineage>
        <taxon>unclassified sequences</taxon>
        <taxon>metagenomes</taxon>
        <taxon>organismal metagenomes</taxon>
    </lineage>
</organism>
<reference evidence="3" key="1">
    <citation type="submission" date="2020-03" db="EMBL/GenBank/DDBJ databases">
        <title>The deep terrestrial virosphere.</title>
        <authorList>
            <person name="Holmfeldt K."/>
            <person name="Nilsson E."/>
            <person name="Simone D."/>
            <person name="Lopez-Fernandez M."/>
            <person name="Wu X."/>
            <person name="de Brujin I."/>
            <person name="Lundin D."/>
            <person name="Andersson A."/>
            <person name="Bertilsson S."/>
            <person name="Dopson M."/>
        </authorList>
    </citation>
    <scope>NUCLEOTIDE SEQUENCE</scope>
    <source>
        <strain evidence="3">MM171B00543</strain>
    </source>
</reference>
<dbReference type="Gene3D" id="2.160.20.10">
    <property type="entry name" value="Single-stranded right-handed beta-helix, Pectin lyase-like"/>
    <property type="match status" value="2"/>
</dbReference>
<keyword evidence="1" id="KW-0677">Repeat</keyword>
<dbReference type="InterPro" id="IPR012334">
    <property type="entry name" value="Pectin_lyas_fold"/>
</dbReference>
<feature type="domain" description="Disaggregatase-related" evidence="2">
    <location>
        <begin position="238"/>
        <end position="415"/>
    </location>
</feature>
<dbReference type="InterPro" id="IPR011050">
    <property type="entry name" value="Pectin_lyase_fold/virulence"/>
</dbReference>
<dbReference type="PANTHER" id="PTHR22990:SF15">
    <property type="entry name" value="F-BOX ONLY PROTEIN 10"/>
    <property type="match status" value="1"/>
</dbReference>
<dbReference type="InterPro" id="IPR051550">
    <property type="entry name" value="SCF-Subunits/Alg-Epimerases"/>
</dbReference>
<dbReference type="SMART" id="SM00710">
    <property type="entry name" value="PbH1"/>
    <property type="match status" value="9"/>
</dbReference>
<evidence type="ECO:0000313" key="3">
    <source>
        <dbReference type="EMBL" id="QJB03814.1"/>
    </source>
</evidence>
<gene>
    <name evidence="3" type="ORF">MM171B00543_0003</name>
</gene>
<evidence type="ECO:0000256" key="1">
    <source>
        <dbReference type="ARBA" id="ARBA00022737"/>
    </source>
</evidence>
<accession>A0A6M3M8Y6</accession>
<sequence>MTNPSNIVYVNTDGSGDYNCDGKDDHIQINEALEYAGRAEIQGTVYLQGPNTYVINGELIIKSDTELTGDSTACIKLANNSNFKEYDKSAFIKQLSSSRNIKIHGFEIDGNYAGNPLIAMWKNSCTAIKLMEAYNVHVYDMYIHHNQNDCIFIHGNNQDINSSIHDNHFYKGGHEAIYLNAAHNVEIYNNSVYIHGNSGFRLWQCDNFSIHDNNIYDAIGGTWGIIIDETGGRSTGGDIYNNVIHDTNNPGIMACAQGTYAAGQVGNLHIYNNVIYNTVKAGIEIHGWEALIENNTIDACYGNGIQILDSLNKNPSITGTCKVTVRNNIITNTLSTGRGIAIYETGHKFILEYNNVWNNSGGNYYGVSKGDNDLSVDPLYANLANHDYHLKSKNGRWHENGWVLDEVTSPMIGAGNPTSSYSKEPQPNGGRVNIGAYGNTIYASKSSLETLPPPPPPPPTPTLKIVANPTTIIVGKSTNVTFAVTRMDTNATVSGATVTLSGAVSSVGGTTNESGNVVITVYPVNTGTIIATVIMTGFNNGSTYVTVTPPPPTPPPTITPTLKVAANPNTIIVGESTNVTFTVTRMDTNATVSGATVTLSGVVSGKSGITNIVGSVVITVNPTNAGIITATVSMTGFNNGSTYVTVTQPPPPPPPTITPTLKVVANPTMVTAGESTDITFIVTRMDTNATVSGATVALSGAVSDSSEITNLIGNAIITVNPVNQGTITATASMEGFNNRSTYVTVTPPPTPPPTITPTLKVAANPTTVTAGESTNVTFTVTRMDTNATVSGATVTLSGAVSSDGEITNEIGNVVISVNPVNTGTIITTASMTGFYSRSTYVTVTPPTSPPGTFKVDIISSPTGAKITTTKIKKPIVIY</sequence>
<dbReference type="SUPFAM" id="SSF51126">
    <property type="entry name" value="Pectin lyase-like"/>
    <property type="match status" value="1"/>
</dbReference>
<dbReference type="PANTHER" id="PTHR22990">
    <property type="entry name" value="F-BOX ONLY PROTEIN"/>
    <property type="match status" value="1"/>
</dbReference>
<dbReference type="InterPro" id="IPR006626">
    <property type="entry name" value="PbH1"/>
</dbReference>
<name>A0A6M3M8Y6_9ZZZZ</name>
<evidence type="ECO:0000259" key="2">
    <source>
        <dbReference type="Pfam" id="PF08480"/>
    </source>
</evidence>
<dbReference type="Pfam" id="PF08480">
    <property type="entry name" value="Disaggr_assoc"/>
    <property type="match status" value="1"/>
</dbReference>
<proteinExistence type="predicted"/>
<dbReference type="EMBL" id="MT143862">
    <property type="protein sequence ID" value="QJB03814.1"/>
    <property type="molecule type" value="Genomic_DNA"/>
</dbReference>
<dbReference type="AlphaFoldDB" id="A0A6M3M8Y6"/>